<dbReference type="Gramene" id="Psat02G0322600-T1">
    <property type="protein sequence ID" value="KAI5437026.1"/>
    <property type="gene ID" value="KIW84_023226"/>
</dbReference>
<dbReference type="Proteomes" id="UP001058974">
    <property type="component" value="Chromosome 2"/>
</dbReference>
<dbReference type="GO" id="GO:0005576">
    <property type="term" value="C:extracellular region"/>
    <property type="evidence" value="ECO:0007669"/>
    <property type="project" value="UniProtKB-SubCell"/>
</dbReference>
<feature type="signal peptide" evidence="6">
    <location>
        <begin position="1"/>
        <end position="17"/>
    </location>
</feature>
<name>A0A9D4YIB7_PEA</name>
<keyword evidence="4 6" id="KW-0964">Secreted</keyword>
<feature type="non-terminal residue" evidence="7">
    <location>
        <position position="1"/>
    </location>
</feature>
<protein>
    <recommendedName>
        <fullName evidence="6">S-protein homolog</fullName>
    </recommendedName>
</protein>
<dbReference type="InterPro" id="IPR010264">
    <property type="entry name" value="Self-incomp_S1"/>
</dbReference>
<evidence type="ECO:0000313" key="7">
    <source>
        <dbReference type="EMBL" id="KAI5437026.1"/>
    </source>
</evidence>
<dbReference type="AlphaFoldDB" id="A0A9D4YIB7"/>
<evidence type="ECO:0000256" key="5">
    <source>
        <dbReference type="ARBA" id="ARBA00022729"/>
    </source>
</evidence>
<keyword evidence="3 6" id="KW-0713">Self-incompatibility</keyword>
<dbReference type="Pfam" id="PF05938">
    <property type="entry name" value="Self-incomp_S1"/>
    <property type="match status" value="1"/>
</dbReference>
<reference evidence="7 8" key="1">
    <citation type="journal article" date="2022" name="Nat. Genet.">
        <title>Improved pea reference genome and pan-genome highlight genomic features and evolutionary characteristics.</title>
        <authorList>
            <person name="Yang T."/>
            <person name="Liu R."/>
            <person name="Luo Y."/>
            <person name="Hu S."/>
            <person name="Wang D."/>
            <person name="Wang C."/>
            <person name="Pandey M.K."/>
            <person name="Ge S."/>
            <person name="Xu Q."/>
            <person name="Li N."/>
            <person name="Li G."/>
            <person name="Huang Y."/>
            <person name="Saxena R.K."/>
            <person name="Ji Y."/>
            <person name="Li M."/>
            <person name="Yan X."/>
            <person name="He Y."/>
            <person name="Liu Y."/>
            <person name="Wang X."/>
            <person name="Xiang C."/>
            <person name="Varshney R.K."/>
            <person name="Ding H."/>
            <person name="Gao S."/>
            <person name="Zong X."/>
        </authorList>
    </citation>
    <scope>NUCLEOTIDE SEQUENCE [LARGE SCALE GENOMIC DNA]</scope>
    <source>
        <strain evidence="7 8">cv. Zhongwan 6</strain>
    </source>
</reference>
<sequence>IVVPISLVLLLVSVTEAGILPHKVHVEAINWLLNSKDLTLHCYERKGEDLGEHTIHPNEKYTFVFRPRFIGKSSKYYCSFKWDGSNLKWFDLYSEGRDYKDCRNCSWVVKSMEICRLDYKYGGSVGAYTLCFPF</sequence>
<accession>A0A9D4YIB7</accession>
<keyword evidence="5 6" id="KW-0732">Signal</keyword>
<dbReference type="PANTHER" id="PTHR31232">
    <property type="match status" value="1"/>
</dbReference>
<keyword evidence="8" id="KW-1185">Reference proteome</keyword>
<dbReference type="PANTHER" id="PTHR31232:SF43">
    <property type="entry name" value="S-PROTEIN HOMOLOG 29-RELATED"/>
    <property type="match status" value="1"/>
</dbReference>
<feature type="chain" id="PRO_5039754985" description="S-protein homolog" evidence="6">
    <location>
        <begin position="18"/>
        <end position="134"/>
    </location>
</feature>
<evidence type="ECO:0000256" key="6">
    <source>
        <dbReference type="RuleBase" id="RU367044"/>
    </source>
</evidence>
<evidence type="ECO:0000256" key="3">
    <source>
        <dbReference type="ARBA" id="ARBA00022471"/>
    </source>
</evidence>
<evidence type="ECO:0000313" key="8">
    <source>
        <dbReference type="Proteomes" id="UP001058974"/>
    </source>
</evidence>
<organism evidence="7 8">
    <name type="scientific">Pisum sativum</name>
    <name type="common">Garden pea</name>
    <name type="synonym">Lathyrus oleraceus</name>
    <dbReference type="NCBI Taxonomy" id="3888"/>
    <lineage>
        <taxon>Eukaryota</taxon>
        <taxon>Viridiplantae</taxon>
        <taxon>Streptophyta</taxon>
        <taxon>Embryophyta</taxon>
        <taxon>Tracheophyta</taxon>
        <taxon>Spermatophyta</taxon>
        <taxon>Magnoliopsida</taxon>
        <taxon>eudicotyledons</taxon>
        <taxon>Gunneridae</taxon>
        <taxon>Pentapetalae</taxon>
        <taxon>rosids</taxon>
        <taxon>fabids</taxon>
        <taxon>Fabales</taxon>
        <taxon>Fabaceae</taxon>
        <taxon>Papilionoideae</taxon>
        <taxon>50 kb inversion clade</taxon>
        <taxon>NPAAA clade</taxon>
        <taxon>Hologalegina</taxon>
        <taxon>IRL clade</taxon>
        <taxon>Fabeae</taxon>
        <taxon>Lathyrus</taxon>
    </lineage>
</organism>
<dbReference type="EMBL" id="JAMSHJ010000002">
    <property type="protein sequence ID" value="KAI5437026.1"/>
    <property type="molecule type" value="Genomic_DNA"/>
</dbReference>
<comment type="subcellular location">
    <subcellularLocation>
        <location evidence="1 6">Secreted</location>
    </subcellularLocation>
</comment>
<comment type="caution">
    <text evidence="7">The sequence shown here is derived from an EMBL/GenBank/DDBJ whole genome shotgun (WGS) entry which is preliminary data.</text>
</comment>
<gene>
    <name evidence="7" type="ORF">KIW84_023226</name>
</gene>
<proteinExistence type="inferred from homology"/>
<comment type="similarity">
    <text evidence="2 6">Belongs to the plant self-incompatibility (S1) protein family.</text>
</comment>
<evidence type="ECO:0000256" key="1">
    <source>
        <dbReference type="ARBA" id="ARBA00004613"/>
    </source>
</evidence>
<dbReference type="GO" id="GO:0060320">
    <property type="term" value="P:rejection of self pollen"/>
    <property type="evidence" value="ECO:0007669"/>
    <property type="project" value="UniProtKB-KW"/>
</dbReference>
<evidence type="ECO:0000256" key="2">
    <source>
        <dbReference type="ARBA" id="ARBA00005581"/>
    </source>
</evidence>
<evidence type="ECO:0000256" key="4">
    <source>
        <dbReference type="ARBA" id="ARBA00022525"/>
    </source>
</evidence>